<dbReference type="PANTHER" id="PTHR37419:SF1">
    <property type="entry name" value="SERINE_THREONINE-PROTEIN KINASE TOXIN HIPA"/>
    <property type="match status" value="1"/>
</dbReference>
<comment type="similarity">
    <text evidence="1">Belongs to the HipA Ser/Thr kinase family.</text>
</comment>
<sequence>MTALDVYLEGVVEPIGKLKSAPNEEVSFVYTTCDLPHPISVSLPAREEPFGDVATRGFFSNLLFENEMRNQVMEKHGISAGDIIGLLYHLGADCPGSISCVPEGAGPVKRPGLLAEDYEPLVGSPQVPEALSEAEEPLDVSDDLARIMTSLRDNRRLPPESEDPSPLAGVQGKIAVTRLHDGRLALPGKKSGAPTTHILKVPRANQMQSVRQEHHATRLMARIQKHETVRTCIIGEGDLQGLLVERFDRRTEDGKVYRVHQEDFCQALGLGHILKYERNGEPGRIFDAHAIGRLMDATLQPGKARIAFFEITLANMLLGNSDNHAKNHALLYTGQKPVLAPAYDIDPVLLNDSVTHEMSFRIGCARMADDVGAEDLDLFLKAIGAKGFVRPLARRCTEIIETAIAHAENLPPPSAKQLSAVIRQQAHHLSANAGFEIDVPEFDNMPVNRPGAAD</sequence>
<dbReference type="Pfam" id="PF13657">
    <property type="entry name" value="Couple_hipA"/>
    <property type="match status" value="1"/>
</dbReference>
<comment type="caution">
    <text evidence="6">The sequence shown here is derived from an EMBL/GenBank/DDBJ whole genome shotgun (WGS) entry which is preliminary data.</text>
</comment>
<evidence type="ECO:0000256" key="1">
    <source>
        <dbReference type="ARBA" id="ARBA00010164"/>
    </source>
</evidence>
<evidence type="ECO:0000256" key="2">
    <source>
        <dbReference type="ARBA" id="ARBA00022679"/>
    </source>
</evidence>
<dbReference type="PANTHER" id="PTHR37419">
    <property type="entry name" value="SERINE/THREONINE-PROTEIN KINASE TOXIN HIPA"/>
    <property type="match status" value="1"/>
</dbReference>
<keyword evidence="3" id="KW-0418">Kinase</keyword>
<organism evidence="6 7">
    <name type="scientific">Paracoccus onchidii</name>
    <dbReference type="NCBI Taxonomy" id="3017813"/>
    <lineage>
        <taxon>Bacteria</taxon>
        <taxon>Pseudomonadati</taxon>
        <taxon>Pseudomonadota</taxon>
        <taxon>Alphaproteobacteria</taxon>
        <taxon>Rhodobacterales</taxon>
        <taxon>Paracoccaceae</taxon>
        <taxon>Paracoccus</taxon>
    </lineage>
</organism>
<dbReference type="EMBL" id="JAQBIE010000010">
    <property type="protein sequence ID" value="MDB6177697.1"/>
    <property type="molecule type" value="Genomic_DNA"/>
</dbReference>
<evidence type="ECO:0000256" key="3">
    <source>
        <dbReference type="ARBA" id="ARBA00022777"/>
    </source>
</evidence>
<accession>A0ABT4ZEC0</accession>
<name>A0ABT4ZEC0_9RHOB</name>
<dbReference type="InterPro" id="IPR052028">
    <property type="entry name" value="HipA_Ser/Thr_kinase"/>
</dbReference>
<gene>
    <name evidence="6" type="ORF">PAF17_09250</name>
</gene>
<proteinExistence type="inferred from homology"/>
<protein>
    <submittedName>
        <fullName evidence="6">HipA domain-containing protein</fullName>
    </submittedName>
</protein>
<dbReference type="InterPro" id="IPR012893">
    <property type="entry name" value="HipA-like_C"/>
</dbReference>
<dbReference type="NCBIfam" id="TIGR03071">
    <property type="entry name" value="couple_hipA"/>
    <property type="match status" value="1"/>
</dbReference>
<keyword evidence="2" id="KW-0808">Transferase</keyword>
<feature type="domain" description="HipA-like C-terminal" evidence="4">
    <location>
        <begin position="167"/>
        <end position="402"/>
    </location>
</feature>
<evidence type="ECO:0000259" key="5">
    <source>
        <dbReference type="Pfam" id="PF13657"/>
    </source>
</evidence>
<dbReference type="Pfam" id="PF07804">
    <property type="entry name" value="HipA_C"/>
    <property type="match status" value="1"/>
</dbReference>
<evidence type="ECO:0000313" key="6">
    <source>
        <dbReference type="EMBL" id="MDB6177697.1"/>
    </source>
</evidence>
<feature type="domain" description="HipA N-terminal subdomain 1" evidence="5">
    <location>
        <begin position="4"/>
        <end position="99"/>
    </location>
</feature>
<dbReference type="Gene3D" id="1.10.1070.20">
    <property type="match status" value="1"/>
</dbReference>
<dbReference type="InterPro" id="IPR017508">
    <property type="entry name" value="HipA_N1"/>
</dbReference>
<evidence type="ECO:0000259" key="4">
    <source>
        <dbReference type="Pfam" id="PF07804"/>
    </source>
</evidence>
<dbReference type="Proteomes" id="UP001165641">
    <property type="component" value="Unassembled WGS sequence"/>
</dbReference>
<keyword evidence="7" id="KW-1185">Reference proteome</keyword>
<dbReference type="RefSeq" id="WP_271888820.1">
    <property type="nucleotide sequence ID" value="NZ_JAQBIE010000010.1"/>
</dbReference>
<evidence type="ECO:0000313" key="7">
    <source>
        <dbReference type="Proteomes" id="UP001165641"/>
    </source>
</evidence>
<reference evidence="6" key="1">
    <citation type="submission" date="2022-12" db="EMBL/GenBank/DDBJ databases">
        <title>Paracoccus onchidii sp. nov., isolated from a marine invertebrate from the South China Sea.</title>
        <authorList>
            <person name="Xu S."/>
            <person name="Liu Z."/>
            <person name="Xu Y."/>
        </authorList>
    </citation>
    <scope>NUCLEOTIDE SEQUENCE</scope>
    <source>
        <strain evidence="6">Z330</strain>
    </source>
</reference>